<sequence length="37" mass="4246">MSQKRKKPSAEFKTKVVLEVNGTTLRARSEQKRTLAQ</sequence>
<gene>
    <name evidence="2" type="ORF">KU39_1089</name>
    <name evidence="1" type="ORF">KU39_841</name>
</gene>
<name>A0AAC8VH13_PISSA</name>
<dbReference type="EMBL" id="CP012508">
    <property type="protein sequence ID" value="ALB22272.1"/>
    <property type="molecule type" value="Genomic_DNA"/>
</dbReference>
<dbReference type="Proteomes" id="UP000029558">
    <property type="component" value="Chromosome"/>
</dbReference>
<evidence type="ECO:0000313" key="2">
    <source>
        <dbReference type="EMBL" id="ALB22272.1"/>
    </source>
</evidence>
<protein>
    <recommendedName>
        <fullName evidence="4">Transposase</fullName>
    </recommendedName>
</protein>
<reference evidence="2" key="2">
    <citation type="submission" date="2015-08" db="EMBL/GenBank/DDBJ databases">
        <title>Complete genome sequence of Piscirickettsia salmonis strain PM32597B1.</title>
        <authorList>
            <person name="Bohle H."/>
            <person name="Henriquez P."/>
            <person name="Navas E."/>
            <person name="Grothusen H."/>
            <person name="Bustamante F."/>
            <person name="Bustos P."/>
            <person name="Bustos P."/>
            <person name="Mancilla M."/>
        </authorList>
    </citation>
    <scope>NUCLEOTIDE SEQUENCE</scope>
    <source>
        <strain evidence="2">PM32597B1</strain>
    </source>
</reference>
<proteinExistence type="predicted"/>
<dbReference type="AlphaFoldDB" id="A0AAC8VH13"/>
<reference evidence="2 3" key="1">
    <citation type="journal article" date="2014" name="Genome Announc.">
        <title>Comparative Genome Analysis of Two Isolates of the Fish Pathogen Piscirickettsia salmonis from Different Hosts Reveals Major Differences in Virulence-Associated Secretion Systems.</title>
        <authorList>
            <person name="Bohle H."/>
            <person name="Henriquez P."/>
            <person name="Grothusen H."/>
            <person name="Navas E."/>
            <person name="Sandoval A."/>
            <person name="Bustamante F."/>
            <person name="Bustos P."/>
            <person name="Mancilla M."/>
        </authorList>
    </citation>
    <scope>NUCLEOTIDE SEQUENCE [LARGE SCALE GENOMIC DNA]</scope>
    <source>
        <strain evidence="3">B1-32597</strain>
        <strain evidence="2">PM32597B1</strain>
    </source>
</reference>
<evidence type="ECO:0008006" key="4">
    <source>
        <dbReference type="Google" id="ProtNLM"/>
    </source>
</evidence>
<dbReference type="EMBL" id="CP012508">
    <property type="protein sequence ID" value="ALB22024.1"/>
    <property type="molecule type" value="Genomic_DNA"/>
</dbReference>
<evidence type="ECO:0000313" key="3">
    <source>
        <dbReference type="Proteomes" id="UP000029558"/>
    </source>
</evidence>
<organism evidence="2 3">
    <name type="scientific">Piscirickettsia salmonis</name>
    <dbReference type="NCBI Taxonomy" id="1238"/>
    <lineage>
        <taxon>Bacteria</taxon>
        <taxon>Pseudomonadati</taxon>
        <taxon>Pseudomonadota</taxon>
        <taxon>Gammaproteobacteria</taxon>
        <taxon>Thiotrichales</taxon>
        <taxon>Piscirickettsiaceae</taxon>
        <taxon>Piscirickettsia</taxon>
    </lineage>
</organism>
<accession>A0AAC8VH13</accession>
<evidence type="ECO:0000313" key="1">
    <source>
        <dbReference type="EMBL" id="ALB22024.1"/>
    </source>
</evidence>